<reference evidence="1" key="1">
    <citation type="submission" date="2020-04" db="EMBL/GenBank/DDBJ databases">
        <authorList>
            <person name="Alioto T."/>
            <person name="Alioto T."/>
            <person name="Gomez Garrido J."/>
        </authorList>
    </citation>
    <scope>NUCLEOTIDE SEQUENCE</scope>
    <source>
        <strain evidence="1">A484AB</strain>
    </source>
</reference>
<name>A0A6S7ICI7_PARCT</name>
<organism evidence="1 2">
    <name type="scientific">Paramuricea clavata</name>
    <name type="common">Red gorgonian</name>
    <name type="synonym">Violescent sea-whip</name>
    <dbReference type="NCBI Taxonomy" id="317549"/>
    <lineage>
        <taxon>Eukaryota</taxon>
        <taxon>Metazoa</taxon>
        <taxon>Cnidaria</taxon>
        <taxon>Anthozoa</taxon>
        <taxon>Octocorallia</taxon>
        <taxon>Malacalcyonacea</taxon>
        <taxon>Plexauridae</taxon>
        <taxon>Paramuricea</taxon>
    </lineage>
</organism>
<keyword evidence="2" id="KW-1185">Reference proteome</keyword>
<accession>A0A6S7ICI7</accession>
<dbReference type="Proteomes" id="UP001152795">
    <property type="component" value="Unassembled WGS sequence"/>
</dbReference>
<sequence>MAEENEVVQPGNADGNKFKIGDDFDMFIMKLELYCGAVELVDERKRRFAFLFNLNEDAFRLAESVEFIEEADAYKNWLKELKLLFERNQKP</sequence>
<protein>
    <submittedName>
        <fullName evidence="1">Uncharacterized protein</fullName>
    </submittedName>
</protein>
<evidence type="ECO:0000313" key="2">
    <source>
        <dbReference type="Proteomes" id="UP001152795"/>
    </source>
</evidence>
<gene>
    <name evidence="1" type="ORF">PACLA_8A033452</name>
</gene>
<proteinExistence type="predicted"/>
<dbReference type="AlphaFoldDB" id="A0A6S7ICI7"/>
<evidence type="ECO:0000313" key="1">
    <source>
        <dbReference type="EMBL" id="CAB4001478.1"/>
    </source>
</evidence>
<dbReference type="EMBL" id="CACRXK020004096">
    <property type="protein sequence ID" value="CAB4001478.1"/>
    <property type="molecule type" value="Genomic_DNA"/>
</dbReference>
<comment type="caution">
    <text evidence="1">The sequence shown here is derived from an EMBL/GenBank/DDBJ whole genome shotgun (WGS) entry which is preliminary data.</text>
</comment>